<evidence type="ECO:0000313" key="1">
    <source>
        <dbReference type="EMBL" id="MBF4764576.1"/>
    </source>
</evidence>
<dbReference type="EMBL" id="JADKPN010000010">
    <property type="protein sequence ID" value="MBF4764576.1"/>
    <property type="molecule type" value="Genomic_DNA"/>
</dbReference>
<keyword evidence="2" id="KW-1185">Reference proteome</keyword>
<dbReference type="Pfam" id="PF07676">
    <property type="entry name" value="PD40"/>
    <property type="match status" value="1"/>
</dbReference>
<dbReference type="AlphaFoldDB" id="A0A930YDS3"/>
<dbReference type="Proteomes" id="UP000640489">
    <property type="component" value="Unassembled WGS sequence"/>
</dbReference>
<evidence type="ECO:0000313" key="2">
    <source>
        <dbReference type="Proteomes" id="UP000640489"/>
    </source>
</evidence>
<accession>A0A930YDS3</accession>
<organism evidence="1 2">
    <name type="scientific">Nocardioides islandensis</name>
    <dbReference type="NCBI Taxonomy" id="433663"/>
    <lineage>
        <taxon>Bacteria</taxon>
        <taxon>Bacillati</taxon>
        <taxon>Actinomycetota</taxon>
        <taxon>Actinomycetes</taxon>
        <taxon>Propionibacteriales</taxon>
        <taxon>Nocardioidaceae</taxon>
        <taxon>Nocardioides</taxon>
    </lineage>
</organism>
<dbReference type="RefSeq" id="WP_194707766.1">
    <property type="nucleotide sequence ID" value="NZ_JADKPN010000010.1"/>
</dbReference>
<protein>
    <submittedName>
        <fullName evidence="1">PD40 domain-containing protein</fullName>
    </submittedName>
</protein>
<dbReference type="Gene3D" id="2.120.10.30">
    <property type="entry name" value="TolB, C-terminal domain"/>
    <property type="match status" value="1"/>
</dbReference>
<reference evidence="1" key="1">
    <citation type="submission" date="2020-11" db="EMBL/GenBank/DDBJ databases">
        <title>Nocardioides sp. nov., isolated from Soil of Cynanchum wilfordii Hemsley rhizosphere.</title>
        <authorList>
            <person name="Lee J.-S."/>
            <person name="Suh M.K."/>
            <person name="Kim J.-S."/>
        </authorList>
    </citation>
    <scope>NUCLEOTIDE SEQUENCE</scope>
    <source>
        <strain evidence="1">KCTC 19275</strain>
    </source>
</reference>
<name>A0A930YDS3_9ACTN</name>
<dbReference type="SUPFAM" id="SSF82171">
    <property type="entry name" value="DPP6 N-terminal domain-like"/>
    <property type="match status" value="1"/>
</dbReference>
<gene>
    <name evidence="1" type="ORF">ISU07_15700</name>
</gene>
<proteinExistence type="predicted"/>
<sequence length="164" mass="17478">MRADGTRLTQLTDSEAIESTPVWSPDGARIGYTAEDGVDGPSTIHVMSRDGSADAVVVTGSGDVGHPELHDWTRDSTTLLFGANEGRTGLWTVRVDGTHRRFLRGGREDFGSGAAYSPDSRSLVLQSDVDGGCIYKSDPMYTSFSSWTAPPMNASQRPSGDHAG</sequence>
<dbReference type="InterPro" id="IPR011042">
    <property type="entry name" value="6-blade_b-propeller_TolB-like"/>
</dbReference>
<comment type="caution">
    <text evidence="1">The sequence shown here is derived from an EMBL/GenBank/DDBJ whole genome shotgun (WGS) entry which is preliminary data.</text>
</comment>
<dbReference type="InterPro" id="IPR011659">
    <property type="entry name" value="WD40"/>
</dbReference>